<dbReference type="PANTHER" id="PTHR11091:SF0">
    <property type="entry name" value="MALATE DEHYDROGENASE"/>
    <property type="match status" value="1"/>
</dbReference>
<reference evidence="3" key="1">
    <citation type="submission" date="2021-05" db="EMBL/GenBank/DDBJ databases">
        <title>A free-living protist that lacks canonical eukaryotic 1 DNA replication and segregation systems.</title>
        <authorList>
            <person name="Salas-Leiva D.E."/>
            <person name="Tromer E.C."/>
            <person name="Curtis B.A."/>
            <person name="Jerlstrom-Hultqvist J."/>
            <person name="Kolisko M."/>
            <person name="Yi Z."/>
            <person name="Salas-Leiva J.S."/>
            <person name="Gallot-Lavallee L."/>
            <person name="Kops G.J.P.L."/>
            <person name="Archibald J.M."/>
            <person name="Simpson A.G.B."/>
            <person name="Roger A.J."/>
        </authorList>
    </citation>
    <scope>NUCLEOTIDE SEQUENCE</scope>
    <source>
        <strain evidence="3">BICM</strain>
    </source>
</reference>
<sequence>MPAQHVAKSIKEGEVYWTEFDFLESFMQDAFQRIGVPEEDAKTCADILIQADKRGVDSHGVGRFKTIYYDRIVHQKIQQAVTEFEIVKDFAATAVVDGHHGMGMPISKRCMQMAIDKARQYGVGVVVTRNSTHYGYAAAYPLMAVEQGMIGLTATNARPSIPPTHGVENMLGTNPMCFGFPTDDGIPFTNDYATSIIQRGRIEKYARDGVAVPPGLVIGPDGSYLTDPADILKKLVSGEAACCPIGGSGEETGGYKGYGFATVVEVLSASLQQGAFLKALTNLDTEGNLKPYALGHFFMAIDISKFCDVELFKKTTGDIMRELRNSKKAPGADRIYTCGEKEIDATHEREGKGAPIGRVLQQQLNEVKKDLGMDDYVFPWEE</sequence>
<dbReference type="Gene3D" id="1.10.1530.10">
    <property type="match status" value="1"/>
</dbReference>
<name>A0A8J6B2H6_9EUKA</name>
<dbReference type="InterPro" id="IPR036111">
    <property type="entry name" value="Mal/L-sulfo/L-lacto_DH-like_sf"/>
</dbReference>
<keyword evidence="4" id="KW-1185">Reference proteome</keyword>
<protein>
    <submittedName>
        <fullName evidence="3">Malate/L-lactate dehydrogenase</fullName>
    </submittedName>
</protein>
<dbReference type="PANTHER" id="PTHR11091">
    <property type="entry name" value="OXIDOREDUCTASE-RELATED"/>
    <property type="match status" value="1"/>
</dbReference>
<dbReference type="SUPFAM" id="SSF89733">
    <property type="entry name" value="L-sulfolactate dehydrogenase-like"/>
    <property type="match status" value="1"/>
</dbReference>
<accession>A0A8J6B2H6</accession>
<dbReference type="Proteomes" id="UP000717585">
    <property type="component" value="Unassembled WGS sequence"/>
</dbReference>
<dbReference type="GO" id="GO:0016491">
    <property type="term" value="F:oxidoreductase activity"/>
    <property type="evidence" value="ECO:0007669"/>
    <property type="project" value="UniProtKB-KW"/>
</dbReference>
<evidence type="ECO:0000313" key="3">
    <source>
        <dbReference type="EMBL" id="KAG9394323.1"/>
    </source>
</evidence>
<keyword evidence="2" id="KW-0560">Oxidoreductase</keyword>
<dbReference type="EMBL" id="JAHDYR010000015">
    <property type="protein sequence ID" value="KAG9394323.1"/>
    <property type="molecule type" value="Genomic_DNA"/>
</dbReference>
<comment type="caution">
    <text evidence="3">The sequence shown here is derived from an EMBL/GenBank/DDBJ whole genome shotgun (WGS) entry which is preliminary data.</text>
</comment>
<dbReference type="InterPro" id="IPR003767">
    <property type="entry name" value="Malate/L-lactate_DH-like"/>
</dbReference>
<dbReference type="InterPro" id="IPR043143">
    <property type="entry name" value="Mal/L-sulf/L-lact_DH-like_NADP"/>
</dbReference>
<proteinExistence type="inferred from homology"/>
<dbReference type="AlphaFoldDB" id="A0A8J6B2H6"/>
<comment type="similarity">
    <text evidence="1">Belongs to the LDH2/MDH2 oxidoreductase family.</text>
</comment>
<dbReference type="InterPro" id="IPR043144">
    <property type="entry name" value="Mal/L-sulf/L-lact_DH-like_ah"/>
</dbReference>
<organism evidence="3 4">
    <name type="scientific">Carpediemonas membranifera</name>
    <dbReference type="NCBI Taxonomy" id="201153"/>
    <lineage>
        <taxon>Eukaryota</taxon>
        <taxon>Metamonada</taxon>
        <taxon>Carpediemonas-like organisms</taxon>
        <taxon>Carpediemonas</taxon>
    </lineage>
</organism>
<evidence type="ECO:0000256" key="2">
    <source>
        <dbReference type="ARBA" id="ARBA00023002"/>
    </source>
</evidence>
<dbReference type="OrthoDB" id="7881616at2759"/>
<evidence type="ECO:0000256" key="1">
    <source>
        <dbReference type="ARBA" id="ARBA00006056"/>
    </source>
</evidence>
<gene>
    <name evidence="3" type="ORF">J8273_3957</name>
</gene>
<dbReference type="Gene3D" id="3.30.1370.60">
    <property type="entry name" value="Hypothetical oxidoreductase yiak, domain 2"/>
    <property type="match status" value="1"/>
</dbReference>
<dbReference type="Pfam" id="PF02615">
    <property type="entry name" value="Ldh_2"/>
    <property type="match status" value="1"/>
</dbReference>
<evidence type="ECO:0000313" key="4">
    <source>
        <dbReference type="Proteomes" id="UP000717585"/>
    </source>
</evidence>